<feature type="compositionally biased region" description="Pro residues" evidence="3">
    <location>
        <begin position="129"/>
        <end position="139"/>
    </location>
</feature>
<sequence length="321" mass="35444">MATSRKPAFDGQSLEEFFAFFAYKGGGGGHGDGVRKRNSSSGGGGSVDKRIEQRRALLSPNHNKNTPPPPPPPPSSSLQSTTNRKKTTMTKPPSFLNGLSPAEFVASFVYKGRRVDNTIGKKEDLLNPGTPPPPPPPPVQSRKRRKTATTTTTTTTTVRRVTRFFPPPAGRFVVVDLKKDITGKGNTRSGGGTTRKRPRTTGNTGSTDANRQPQKRSKGRKKRRSIQLSAEEKFSDAYRRVSDHDIWDAPRSSHNLLQERHCFDPWRVLVICILLNVTNGNQVASFLPKKLQVAFLFLLLARVVMPVGINFNIIHKILLSQ</sequence>
<protein>
    <submittedName>
        <fullName evidence="5">Uncharacterized protein</fullName>
    </submittedName>
</protein>
<dbReference type="OrthoDB" id="10265068at2759"/>
<dbReference type="PANTHER" id="PTHR15074:SF0">
    <property type="entry name" value="METHYL-CPG-BINDING DOMAIN PROTEIN 4-LIKE PROTEIN"/>
    <property type="match status" value="1"/>
</dbReference>
<keyword evidence="6" id="KW-1185">Reference proteome</keyword>
<reference evidence="5" key="1">
    <citation type="journal article" date="2017" name="Gigascience">
        <title>The genome draft of coconut (Cocos nucifera).</title>
        <authorList>
            <person name="Xiao Y."/>
            <person name="Xu P."/>
            <person name="Fan H."/>
            <person name="Baudouin L."/>
            <person name="Xia W."/>
            <person name="Bocs S."/>
            <person name="Xu J."/>
            <person name="Li Q."/>
            <person name="Guo A."/>
            <person name="Zhou L."/>
            <person name="Li J."/>
            <person name="Wu Y."/>
            <person name="Ma Z."/>
            <person name="Armero A."/>
            <person name="Issali A.E."/>
            <person name="Liu N."/>
            <person name="Peng M."/>
            <person name="Yang Y."/>
        </authorList>
    </citation>
    <scope>NUCLEOTIDE SEQUENCE</scope>
    <source>
        <tissue evidence="5">Spear leaf of Hainan Tall coconut</tissue>
    </source>
</reference>
<keyword evidence="2" id="KW-0539">Nucleus</keyword>
<feature type="region of interest" description="Disordered" evidence="3">
    <location>
        <begin position="27"/>
        <end position="99"/>
    </location>
</feature>
<feature type="region of interest" description="Disordered" evidence="3">
    <location>
        <begin position="119"/>
        <end position="161"/>
    </location>
</feature>
<dbReference type="EMBL" id="CM017879">
    <property type="protein sequence ID" value="KAG1358600.1"/>
    <property type="molecule type" value="Genomic_DNA"/>
</dbReference>
<evidence type="ECO:0000256" key="4">
    <source>
        <dbReference type="SAM" id="Phobius"/>
    </source>
</evidence>
<gene>
    <name evidence="5" type="ORF">COCNU_08G000460</name>
</gene>
<dbReference type="Gene3D" id="1.10.340.30">
    <property type="entry name" value="Hypothetical protein, domain 2"/>
    <property type="match status" value="1"/>
</dbReference>
<proteinExistence type="predicted"/>
<keyword evidence="4" id="KW-1133">Transmembrane helix</keyword>
<dbReference type="GO" id="GO:0005634">
    <property type="term" value="C:nucleus"/>
    <property type="evidence" value="ECO:0007669"/>
    <property type="project" value="UniProtKB-SubCell"/>
</dbReference>
<evidence type="ECO:0000313" key="6">
    <source>
        <dbReference type="Proteomes" id="UP000797356"/>
    </source>
</evidence>
<dbReference type="PANTHER" id="PTHR15074">
    <property type="entry name" value="METHYL-CPG-BINDING PROTEIN"/>
    <property type="match status" value="1"/>
</dbReference>
<keyword evidence="4" id="KW-0472">Membrane</keyword>
<feature type="region of interest" description="Disordered" evidence="3">
    <location>
        <begin position="181"/>
        <end position="228"/>
    </location>
</feature>
<evidence type="ECO:0000256" key="3">
    <source>
        <dbReference type="SAM" id="MobiDB-lite"/>
    </source>
</evidence>
<evidence type="ECO:0000256" key="1">
    <source>
        <dbReference type="ARBA" id="ARBA00004123"/>
    </source>
</evidence>
<name>A0A8K0IHC5_COCNU</name>
<dbReference type="AlphaFoldDB" id="A0A8K0IHC5"/>
<reference evidence="5" key="2">
    <citation type="submission" date="2019-07" db="EMBL/GenBank/DDBJ databases">
        <authorList>
            <person name="Yang Y."/>
            <person name="Bocs S."/>
            <person name="Baudouin L."/>
        </authorList>
    </citation>
    <scope>NUCLEOTIDE SEQUENCE</scope>
    <source>
        <tissue evidence="5">Spear leaf of Hainan Tall coconut</tissue>
    </source>
</reference>
<comment type="caution">
    <text evidence="5">The sequence shown here is derived from an EMBL/GenBank/DDBJ whole genome shotgun (WGS) entry which is preliminary data.</text>
</comment>
<feature type="compositionally biased region" description="Pro residues" evidence="3">
    <location>
        <begin position="66"/>
        <end position="75"/>
    </location>
</feature>
<feature type="compositionally biased region" description="Basic residues" evidence="3">
    <location>
        <begin position="213"/>
        <end position="225"/>
    </location>
</feature>
<evidence type="ECO:0000313" key="5">
    <source>
        <dbReference type="EMBL" id="KAG1358600.1"/>
    </source>
</evidence>
<organism evidence="5 6">
    <name type="scientific">Cocos nucifera</name>
    <name type="common">Coconut palm</name>
    <dbReference type="NCBI Taxonomy" id="13894"/>
    <lineage>
        <taxon>Eukaryota</taxon>
        <taxon>Viridiplantae</taxon>
        <taxon>Streptophyta</taxon>
        <taxon>Embryophyta</taxon>
        <taxon>Tracheophyta</taxon>
        <taxon>Spermatophyta</taxon>
        <taxon>Magnoliopsida</taxon>
        <taxon>Liliopsida</taxon>
        <taxon>Arecaceae</taxon>
        <taxon>Arecoideae</taxon>
        <taxon>Cocoseae</taxon>
        <taxon>Attaleinae</taxon>
        <taxon>Cocos</taxon>
    </lineage>
</organism>
<comment type="subcellular location">
    <subcellularLocation>
        <location evidence="1">Nucleus</location>
    </subcellularLocation>
</comment>
<keyword evidence="4" id="KW-0812">Transmembrane</keyword>
<feature type="transmembrane region" description="Helical" evidence="4">
    <location>
        <begin position="293"/>
        <end position="314"/>
    </location>
</feature>
<dbReference type="GO" id="GO:0003677">
    <property type="term" value="F:DNA binding"/>
    <property type="evidence" value="ECO:0007669"/>
    <property type="project" value="InterPro"/>
</dbReference>
<accession>A0A8K0IHC5</accession>
<feature type="compositionally biased region" description="Low complexity" evidence="3">
    <location>
        <begin position="148"/>
        <end position="159"/>
    </location>
</feature>
<dbReference type="InterPro" id="IPR045138">
    <property type="entry name" value="MeCP2/MBD4"/>
</dbReference>
<evidence type="ECO:0000256" key="2">
    <source>
        <dbReference type="ARBA" id="ARBA00023242"/>
    </source>
</evidence>
<dbReference type="Proteomes" id="UP000797356">
    <property type="component" value="Chromosome 8"/>
</dbReference>